<proteinExistence type="predicted"/>
<dbReference type="EMBL" id="PGOL01000298">
    <property type="protein sequence ID" value="PKI73050.1"/>
    <property type="molecule type" value="Genomic_DNA"/>
</dbReference>
<name>A0A2I0KXI3_PUNGR</name>
<feature type="region of interest" description="Disordered" evidence="1">
    <location>
        <begin position="45"/>
        <end position="64"/>
    </location>
</feature>
<dbReference type="AlphaFoldDB" id="A0A2I0KXI3"/>
<gene>
    <name evidence="2" type="ORF">CRG98_006545</name>
</gene>
<accession>A0A2I0KXI3</accession>
<evidence type="ECO:0000256" key="1">
    <source>
        <dbReference type="SAM" id="MobiDB-lite"/>
    </source>
</evidence>
<evidence type="ECO:0000313" key="3">
    <source>
        <dbReference type="Proteomes" id="UP000233551"/>
    </source>
</evidence>
<evidence type="ECO:0000313" key="2">
    <source>
        <dbReference type="EMBL" id="PKI73050.1"/>
    </source>
</evidence>
<keyword evidence="3" id="KW-1185">Reference proteome</keyword>
<feature type="compositionally biased region" description="Low complexity" evidence="1">
    <location>
        <begin position="45"/>
        <end position="61"/>
    </location>
</feature>
<organism evidence="2 3">
    <name type="scientific">Punica granatum</name>
    <name type="common">Pomegranate</name>
    <dbReference type="NCBI Taxonomy" id="22663"/>
    <lineage>
        <taxon>Eukaryota</taxon>
        <taxon>Viridiplantae</taxon>
        <taxon>Streptophyta</taxon>
        <taxon>Embryophyta</taxon>
        <taxon>Tracheophyta</taxon>
        <taxon>Spermatophyta</taxon>
        <taxon>Magnoliopsida</taxon>
        <taxon>eudicotyledons</taxon>
        <taxon>Gunneridae</taxon>
        <taxon>Pentapetalae</taxon>
        <taxon>rosids</taxon>
        <taxon>malvids</taxon>
        <taxon>Myrtales</taxon>
        <taxon>Lythraceae</taxon>
        <taxon>Punica</taxon>
    </lineage>
</organism>
<sequence length="108" mass="12321">MLYLASRYEERVVEVFESRVTRLNAWKSARVQRMHVRARMRAGGMRQARGRCAGTRQGTRARGVRAGGARELAAGARLKLAGSWVFLAMEFERFSRGRMLGESMQEEK</sequence>
<comment type="caution">
    <text evidence="2">The sequence shown here is derived from an EMBL/GenBank/DDBJ whole genome shotgun (WGS) entry which is preliminary data.</text>
</comment>
<protein>
    <submittedName>
        <fullName evidence="2">Uncharacterized protein</fullName>
    </submittedName>
</protein>
<reference evidence="2 3" key="1">
    <citation type="submission" date="2017-11" db="EMBL/GenBank/DDBJ databases">
        <title>De-novo sequencing of pomegranate (Punica granatum L.) genome.</title>
        <authorList>
            <person name="Akparov Z."/>
            <person name="Amiraslanov A."/>
            <person name="Hajiyeva S."/>
            <person name="Abbasov M."/>
            <person name="Kaur K."/>
            <person name="Hamwieh A."/>
            <person name="Solovyev V."/>
            <person name="Salamov A."/>
            <person name="Braich B."/>
            <person name="Kosarev P."/>
            <person name="Mahmoud A."/>
            <person name="Hajiyev E."/>
            <person name="Babayeva S."/>
            <person name="Izzatullayeva V."/>
            <person name="Mammadov A."/>
            <person name="Mammadov A."/>
            <person name="Sharifova S."/>
            <person name="Ojaghi J."/>
            <person name="Eynullazada K."/>
            <person name="Bayramov B."/>
            <person name="Abdulazimova A."/>
            <person name="Shahmuradov I."/>
        </authorList>
    </citation>
    <scope>NUCLEOTIDE SEQUENCE [LARGE SCALE GENOMIC DNA]</scope>
    <source>
        <strain evidence="3">cv. AG2017</strain>
        <tissue evidence="2">Leaf</tissue>
    </source>
</reference>
<dbReference type="Proteomes" id="UP000233551">
    <property type="component" value="Unassembled WGS sequence"/>
</dbReference>